<dbReference type="GO" id="GO:0016020">
    <property type="term" value="C:membrane"/>
    <property type="evidence" value="ECO:0007669"/>
    <property type="project" value="UniProtKB-SubCell"/>
</dbReference>
<sequence length="416" mass="47252">MKKNNEVELFGLCLVLGIGTVVAGGDGVQVLGYGLSTLGASMLGFSLINNANPYNNLFRALKLEINDRVPKFLERKETNYGYCLTFRLLAGMSTDDFEKKKLAIEQHLNRKIEITYNNWRIFIKVYEKQLEELIPYEFSKCKGILEFNIGKVLGDKTLNLDLEKAVHLLIAGETGSGKSTLVRSIITNIVLSRRKVSLHLIDLKNGAEFNLFRKSNIVKTFSRNIDEAEVVLENLIEEVNKRYDLFFENDVVDIREYNKLKNIKKLDYQICIIDEFADLQNEKGSISSVEVLAAKARACGVHLIISTQRPDSKILNGRIKANIPCVIGLKTMNSLNSRIIIDEDGLEKLRGRGHGLLRYGNLTEFQSMFLEVVKARELIKHTYIEKEIKREVKEEIGKLDNLDFIKDLGVDIDDSN</sequence>
<dbReference type="PROSITE" id="PS00675">
    <property type="entry name" value="SIGMA54_INTERACT_1"/>
    <property type="match status" value="1"/>
</dbReference>
<name>A0A1U7M6E2_TISCR</name>
<evidence type="ECO:0000259" key="4">
    <source>
        <dbReference type="PROSITE" id="PS50901"/>
    </source>
</evidence>
<dbReference type="Proteomes" id="UP000186112">
    <property type="component" value="Unassembled WGS sequence"/>
</dbReference>
<reference evidence="5 6" key="1">
    <citation type="submission" date="2016-02" db="EMBL/GenBank/DDBJ databases">
        <title>Genome sequence of Tissierella creatinophila DSM 6911.</title>
        <authorList>
            <person name="Poehlein A."/>
            <person name="Daniel R."/>
        </authorList>
    </citation>
    <scope>NUCLEOTIDE SEQUENCE [LARGE SCALE GENOMIC DNA]</scope>
    <source>
        <strain evidence="5 6">DSM 6911</strain>
    </source>
</reference>
<dbReference type="CDD" id="cd00267">
    <property type="entry name" value="ABC_ATPase"/>
    <property type="match status" value="1"/>
</dbReference>
<evidence type="ECO:0000313" key="6">
    <source>
        <dbReference type="Proteomes" id="UP000186112"/>
    </source>
</evidence>
<evidence type="ECO:0000256" key="2">
    <source>
        <dbReference type="ARBA" id="ARBA00022840"/>
    </source>
</evidence>
<evidence type="ECO:0000256" key="1">
    <source>
        <dbReference type="ARBA" id="ARBA00022741"/>
    </source>
</evidence>
<keyword evidence="2 3" id="KW-0067">ATP-binding</keyword>
<gene>
    <name evidence="5" type="primary">ftsK</name>
    <name evidence="5" type="ORF">TICRE_11400</name>
</gene>
<evidence type="ECO:0000256" key="3">
    <source>
        <dbReference type="PROSITE-ProRule" id="PRU00289"/>
    </source>
</evidence>
<dbReference type="RefSeq" id="WP_075726003.1">
    <property type="nucleotide sequence ID" value="NZ_LTDM01000015.1"/>
</dbReference>
<dbReference type="InterPro" id="IPR025662">
    <property type="entry name" value="Sigma_54_int_dom_ATP-bd_1"/>
</dbReference>
<dbReference type="InterPro" id="IPR002543">
    <property type="entry name" value="FtsK_dom"/>
</dbReference>
<dbReference type="InterPro" id="IPR003593">
    <property type="entry name" value="AAA+_ATPase"/>
</dbReference>
<dbReference type="GO" id="GO:0003677">
    <property type="term" value="F:DNA binding"/>
    <property type="evidence" value="ECO:0007669"/>
    <property type="project" value="InterPro"/>
</dbReference>
<dbReference type="OrthoDB" id="9807790at2"/>
<dbReference type="EMBL" id="LTDM01000015">
    <property type="protein sequence ID" value="OLS02867.1"/>
    <property type="molecule type" value="Genomic_DNA"/>
</dbReference>
<keyword evidence="1 3" id="KW-0547">Nucleotide-binding</keyword>
<accession>A0A1U7M6E2</accession>
<dbReference type="SMART" id="SM00382">
    <property type="entry name" value="AAA"/>
    <property type="match status" value="1"/>
</dbReference>
<dbReference type="InterPro" id="IPR050206">
    <property type="entry name" value="FtsK/SpoIIIE/SftA"/>
</dbReference>
<dbReference type="PANTHER" id="PTHR22683:SF41">
    <property type="entry name" value="DNA TRANSLOCASE FTSK"/>
    <property type="match status" value="1"/>
</dbReference>
<dbReference type="InterPro" id="IPR027417">
    <property type="entry name" value="P-loop_NTPase"/>
</dbReference>
<dbReference type="Gene3D" id="3.40.50.300">
    <property type="entry name" value="P-loop containing nucleotide triphosphate hydrolases"/>
    <property type="match status" value="1"/>
</dbReference>
<dbReference type="PANTHER" id="PTHR22683">
    <property type="entry name" value="SPORULATION PROTEIN RELATED"/>
    <property type="match status" value="1"/>
</dbReference>
<dbReference type="Pfam" id="PF01580">
    <property type="entry name" value="FtsK_SpoIIIE"/>
    <property type="match status" value="1"/>
</dbReference>
<dbReference type="SUPFAM" id="SSF52540">
    <property type="entry name" value="P-loop containing nucleoside triphosphate hydrolases"/>
    <property type="match status" value="1"/>
</dbReference>
<dbReference type="AlphaFoldDB" id="A0A1U7M6E2"/>
<feature type="binding site" evidence="3">
    <location>
        <begin position="172"/>
        <end position="179"/>
    </location>
    <ligand>
        <name>ATP</name>
        <dbReference type="ChEBI" id="CHEBI:30616"/>
    </ligand>
</feature>
<keyword evidence="6" id="KW-1185">Reference proteome</keyword>
<evidence type="ECO:0000313" key="5">
    <source>
        <dbReference type="EMBL" id="OLS02867.1"/>
    </source>
</evidence>
<feature type="domain" description="FtsK" evidence="4">
    <location>
        <begin position="155"/>
        <end position="338"/>
    </location>
</feature>
<dbReference type="GO" id="GO:0005524">
    <property type="term" value="F:ATP binding"/>
    <property type="evidence" value="ECO:0007669"/>
    <property type="project" value="UniProtKB-UniRule"/>
</dbReference>
<proteinExistence type="predicted"/>
<comment type="caution">
    <text evidence="5">The sequence shown here is derived from an EMBL/GenBank/DDBJ whole genome shotgun (WGS) entry which is preliminary data.</text>
</comment>
<dbReference type="PROSITE" id="PS50901">
    <property type="entry name" value="FTSK"/>
    <property type="match status" value="1"/>
</dbReference>
<protein>
    <submittedName>
        <fullName evidence="5">DNA translocase FtsK</fullName>
    </submittedName>
</protein>
<organism evidence="5 6">
    <name type="scientific">Tissierella creatinophila DSM 6911</name>
    <dbReference type="NCBI Taxonomy" id="1123403"/>
    <lineage>
        <taxon>Bacteria</taxon>
        <taxon>Bacillati</taxon>
        <taxon>Bacillota</taxon>
        <taxon>Tissierellia</taxon>
        <taxon>Tissierellales</taxon>
        <taxon>Tissierellaceae</taxon>
        <taxon>Tissierella</taxon>
    </lineage>
</organism>